<proteinExistence type="predicted"/>
<feature type="transmembrane region" description="Helical" evidence="2">
    <location>
        <begin position="55"/>
        <end position="79"/>
    </location>
</feature>
<name>A0A5Q3Q7U2_9PSEU</name>
<dbReference type="Pfam" id="PF20088">
    <property type="entry name" value="DUF6480"/>
    <property type="match status" value="1"/>
</dbReference>
<feature type="region of interest" description="Disordered" evidence="1">
    <location>
        <begin position="1"/>
        <end position="52"/>
    </location>
</feature>
<dbReference type="RefSeq" id="WP_154077015.1">
    <property type="nucleotide sequence ID" value="NZ_CP045929.1"/>
</dbReference>
<protein>
    <submittedName>
        <fullName evidence="3">Uncharacterized protein</fullName>
    </submittedName>
</protein>
<keyword evidence="2" id="KW-0472">Membrane</keyword>
<dbReference type="Proteomes" id="UP000371041">
    <property type="component" value="Chromosome"/>
</dbReference>
<organism evidence="3 4">
    <name type="scientific">Allosaccharopolyspora coralli</name>
    <dbReference type="NCBI Taxonomy" id="2665642"/>
    <lineage>
        <taxon>Bacteria</taxon>
        <taxon>Bacillati</taxon>
        <taxon>Actinomycetota</taxon>
        <taxon>Actinomycetes</taxon>
        <taxon>Pseudonocardiales</taxon>
        <taxon>Pseudonocardiaceae</taxon>
        <taxon>Allosaccharopolyspora</taxon>
    </lineage>
</organism>
<keyword evidence="2" id="KW-0812">Transmembrane</keyword>
<sequence>MPPDDRRSEHEAPGPDPIVTPGLDPGGGVPPGETPPAEGGLSGVSHQESGPTRGLHVVTTVFVFVVAVAVAGFIAGHVFGLL</sequence>
<reference evidence="4" key="1">
    <citation type="submission" date="2019-11" db="EMBL/GenBank/DDBJ databases">
        <title>The complete genome sequence of Saccharopolyspora sp. E2A.</title>
        <authorList>
            <person name="Zhang G."/>
        </authorList>
    </citation>
    <scope>NUCLEOTIDE SEQUENCE [LARGE SCALE GENOMIC DNA]</scope>
    <source>
        <strain evidence="4">E2A</strain>
    </source>
</reference>
<dbReference type="EMBL" id="CP045929">
    <property type="protein sequence ID" value="QGK70433.1"/>
    <property type="molecule type" value="Genomic_DNA"/>
</dbReference>
<evidence type="ECO:0000256" key="2">
    <source>
        <dbReference type="SAM" id="Phobius"/>
    </source>
</evidence>
<feature type="compositionally biased region" description="Basic and acidic residues" evidence="1">
    <location>
        <begin position="1"/>
        <end position="13"/>
    </location>
</feature>
<evidence type="ECO:0000256" key="1">
    <source>
        <dbReference type="SAM" id="MobiDB-lite"/>
    </source>
</evidence>
<dbReference type="InterPro" id="IPR045512">
    <property type="entry name" value="DUF6480"/>
</dbReference>
<keyword evidence="2" id="KW-1133">Transmembrane helix</keyword>
<gene>
    <name evidence="3" type="ORF">GIY23_13680</name>
</gene>
<evidence type="ECO:0000313" key="4">
    <source>
        <dbReference type="Proteomes" id="UP000371041"/>
    </source>
</evidence>
<dbReference type="AlphaFoldDB" id="A0A5Q3Q7U2"/>
<evidence type="ECO:0000313" key="3">
    <source>
        <dbReference type="EMBL" id="QGK70433.1"/>
    </source>
</evidence>
<keyword evidence="4" id="KW-1185">Reference proteome</keyword>
<dbReference type="KEGG" id="sace:GIY23_13680"/>
<accession>A0A5Q3Q7U2</accession>